<evidence type="ECO:0000256" key="1">
    <source>
        <dbReference type="ARBA" id="ARBA00022729"/>
    </source>
</evidence>
<evidence type="ECO:0000313" key="3">
    <source>
        <dbReference type="EMBL" id="OPX18406.1"/>
    </source>
</evidence>
<dbReference type="Pfam" id="PF13517">
    <property type="entry name" value="FG-GAP_3"/>
    <property type="match status" value="3"/>
</dbReference>
<evidence type="ECO:0000313" key="4">
    <source>
        <dbReference type="Proteomes" id="UP000191663"/>
    </source>
</evidence>
<dbReference type="EMBL" id="MUKB01000016">
    <property type="protein sequence ID" value="OPX18406.1"/>
    <property type="molecule type" value="Genomic_DNA"/>
</dbReference>
<evidence type="ECO:0000259" key="2">
    <source>
        <dbReference type="Pfam" id="PF13860"/>
    </source>
</evidence>
<organism evidence="3 4">
    <name type="scientific">candidate division WOR-3 bacterium 4484_100</name>
    <dbReference type="NCBI Taxonomy" id="1936077"/>
    <lineage>
        <taxon>Bacteria</taxon>
        <taxon>Bacteria division WOR-3</taxon>
    </lineage>
</organism>
<dbReference type="AlphaFoldDB" id="A0A1V4QI46"/>
<dbReference type="PANTHER" id="PTHR46580">
    <property type="entry name" value="SENSOR KINASE-RELATED"/>
    <property type="match status" value="1"/>
</dbReference>
<dbReference type="PANTHER" id="PTHR46580:SF2">
    <property type="entry name" value="MAM DOMAIN-CONTAINING PROTEIN"/>
    <property type="match status" value="1"/>
</dbReference>
<dbReference type="InterPro" id="IPR013517">
    <property type="entry name" value="FG-GAP"/>
</dbReference>
<protein>
    <recommendedName>
        <fullName evidence="2">FlgD/Vpr Ig-like domain-containing protein</fullName>
    </recommendedName>
</protein>
<accession>A0A1V4QI46</accession>
<dbReference type="SUPFAM" id="SSF69318">
    <property type="entry name" value="Integrin alpha N-terminal domain"/>
    <property type="match status" value="2"/>
</dbReference>
<keyword evidence="1" id="KW-0732">Signal</keyword>
<dbReference type="Gene3D" id="2.130.10.130">
    <property type="entry name" value="Integrin alpha, N-terminal"/>
    <property type="match status" value="2"/>
</dbReference>
<comment type="caution">
    <text evidence="3">The sequence shown here is derived from an EMBL/GenBank/DDBJ whole genome shotgun (WGS) entry which is preliminary data.</text>
</comment>
<feature type="domain" description="FlgD/Vpr Ig-like" evidence="2">
    <location>
        <begin position="535"/>
        <end position="589"/>
    </location>
</feature>
<dbReference type="Pfam" id="PF13860">
    <property type="entry name" value="FlgD_ig"/>
    <property type="match status" value="1"/>
</dbReference>
<dbReference type="InterPro" id="IPR028994">
    <property type="entry name" value="Integrin_alpha_N"/>
</dbReference>
<dbReference type="InterPro" id="IPR025965">
    <property type="entry name" value="FlgD/Vpr_Ig-like"/>
</dbReference>
<reference evidence="4" key="1">
    <citation type="submission" date="2017-01" db="EMBL/GenBank/DDBJ databases">
        <title>Novel pathways for hydrocarbon cycling and metabolic interdependencies in hydrothermal sediment communities.</title>
        <authorList>
            <person name="Dombrowski N."/>
            <person name="Seitz K."/>
            <person name="Teske A."/>
            <person name="Baker B."/>
        </authorList>
    </citation>
    <scope>NUCLEOTIDE SEQUENCE [LARGE SCALE GENOMIC DNA]</scope>
</reference>
<gene>
    <name evidence="3" type="ORF">BXT86_01330</name>
</gene>
<sequence length="598" mass="64259">MKKLSILCVSLLILFVVVYALDYVESSNGLQTPELDGGRTEIEMVDINGDGNIDILSIGDHGNPYVNTDEHGVMVWFGDGQGNWSVYQYGNFGYGGIAIGDLNNDGNLDIGYGMHHNYSSSDLGDSILEAALGDGTGQNWIPWDDGISIGDTDPWGMFCTDFADIDNDGDLDLGANAFGADDGVHLFLNNGDGTWTPCFGFLGGNSTMDFVFGDVNGDGNADFAVAHQYGSIYLGDGNGGFTSADGNLPPAGNLGRMGPSLGDVDNDGCQDFAFCNSNGGVEVWVWQGNNTWTDFSGNLPTSGPYSGTQLYDMNIDGFMDVCAFGDSTVTVWLGDGTGNWTEATTFYTPGPGSYAAFRVGGDCDHNGYPDISLVGEEGDSWNAINHLRFFKESSSPGSLFVFPIYPRGGEKFFAGTVHFIKWTCGVPQGNSATIRLELSISGPSGPWNLIADNLVNNGQYQWLIDSGISSNNCYIRYTAVSGSDTAIALTPTNFIISPAQPVEEIHQGYVNSSQLLVRPNILRKRVLIELCSGGSGAELNIYDRSGALIRHLFTVKGRGKIKLYWDGKDKNGRTVPQGEYFVRLENSRGSASKVVKID</sequence>
<name>A0A1V4QI46_UNCW3</name>
<proteinExistence type="predicted"/>
<dbReference type="Proteomes" id="UP000191663">
    <property type="component" value="Unassembled WGS sequence"/>
</dbReference>
<dbReference type="Gene3D" id="2.60.40.4070">
    <property type="match status" value="1"/>
</dbReference>